<gene>
    <name evidence="2" type="ORF">METSCH_D01250</name>
</gene>
<dbReference type="PANTHER" id="PTHR39400">
    <property type="entry name" value="YALI0E29227P"/>
    <property type="match status" value="1"/>
</dbReference>
<organism evidence="2 3">
    <name type="scientific">Metschnikowia aff. pulcherrima</name>
    <dbReference type="NCBI Taxonomy" id="2163413"/>
    <lineage>
        <taxon>Eukaryota</taxon>
        <taxon>Fungi</taxon>
        <taxon>Dikarya</taxon>
        <taxon>Ascomycota</taxon>
        <taxon>Saccharomycotina</taxon>
        <taxon>Pichiomycetes</taxon>
        <taxon>Metschnikowiaceae</taxon>
        <taxon>Metschnikowia</taxon>
    </lineage>
</organism>
<evidence type="ECO:0000313" key="3">
    <source>
        <dbReference type="Proteomes" id="UP000292447"/>
    </source>
</evidence>
<dbReference type="Pfam" id="PF15159">
    <property type="entry name" value="PIG-Y"/>
    <property type="match status" value="1"/>
</dbReference>
<evidence type="ECO:0000313" key="2">
    <source>
        <dbReference type="EMBL" id="QBM89065.1"/>
    </source>
</evidence>
<dbReference type="PANTHER" id="PTHR39400:SF1">
    <property type="entry name" value="PIG-P DOMAIN-CONTAINING PROTEIN"/>
    <property type="match status" value="1"/>
</dbReference>
<dbReference type="EMBL" id="CP034459">
    <property type="protein sequence ID" value="QBM89065.1"/>
    <property type="molecule type" value="Genomic_DNA"/>
</dbReference>
<proteinExistence type="predicted"/>
<dbReference type="STRING" id="2163413.A0A4P6XQS6"/>
<keyword evidence="1" id="KW-0472">Membrane</keyword>
<name>A0A4P6XQS6_9ASCO</name>
<protein>
    <submittedName>
        <fullName evidence="2">Uncharacterized protein</fullName>
    </submittedName>
</protein>
<accession>A0A4P6XQS6</accession>
<keyword evidence="1" id="KW-1133">Transmembrane helix</keyword>
<reference evidence="3" key="1">
    <citation type="submission" date="2019-03" db="EMBL/GenBank/DDBJ databases">
        <title>Snf2 controls pulcherriminic acid biosynthesis and connects pigmentation and antifungal activity of the yeast Metschnikowia pulcherrima.</title>
        <authorList>
            <person name="Gore-Lloyd D."/>
            <person name="Sumann I."/>
            <person name="Brachmann A.O."/>
            <person name="Schneeberger K."/>
            <person name="Ortiz-Merino R.A."/>
            <person name="Moreno-Beltran M."/>
            <person name="Schlaefli M."/>
            <person name="Kirner P."/>
            <person name="Santos Kron A."/>
            <person name="Wolfe K.H."/>
            <person name="Piel J."/>
            <person name="Ahrens C.H."/>
            <person name="Henk D."/>
            <person name="Freimoser F.M."/>
        </authorList>
    </citation>
    <scope>NUCLEOTIDE SEQUENCE [LARGE SCALE GENOMIC DNA]</scope>
    <source>
        <strain evidence="3">APC 1.2</strain>
    </source>
</reference>
<dbReference type="InterPro" id="IPR029164">
    <property type="entry name" value="PIG-Y"/>
</dbReference>
<evidence type="ECO:0000256" key="1">
    <source>
        <dbReference type="SAM" id="Phobius"/>
    </source>
</evidence>
<feature type="transmembrane region" description="Helical" evidence="1">
    <location>
        <begin position="86"/>
        <end position="109"/>
    </location>
</feature>
<dbReference type="AlphaFoldDB" id="A0A4P6XQS6"/>
<feature type="transmembrane region" description="Helical" evidence="1">
    <location>
        <begin position="34"/>
        <end position="54"/>
    </location>
</feature>
<keyword evidence="3" id="KW-1185">Reference proteome</keyword>
<keyword evidence="1" id="KW-0812">Transmembrane</keyword>
<dbReference type="Proteomes" id="UP000292447">
    <property type="component" value="Chromosome IV"/>
</dbReference>
<sequence>MEIQDPLPLIQCSQDSTHAEHEYRLANNKHLASYGYLLIALTGGLFLTTINTLFECWRWVIHPLKIHEDTVDLYNFLELWFERLDYVIVSLWCIYVVAWWWALFSWVGIKLFRHSKGIQT</sequence>